<name>A0ABZ1BL83_9FIRM</name>
<proteinExistence type="predicted"/>
<protein>
    <recommendedName>
        <fullName evidence="4">DUF4321 domain-containing protein</fullName>
    </recommendedName>
</protein>
<evidence type="ECO:0000313" key="3">
    <source>
        <dbReference type="Proteomes" id="UP001333102"/>
    </source>
</evidence>
<gene>
    <name evidence="2" type="ORF">VLY81_08985</name>
</gene>
<evidence type="ECO:0008006" key="4">
    <source>
        <dbReference type="Google" id="ProtNLM"/>
    </source>
</evidence>
<dbReference type="RefSeq" id="WP_324667830.1">
    <property type="nucleotide sequence ID" value="NZ_CP141614.1"/>
</dbReference>
<dbReference type="EMBL" id="CP141614">
    <property type="protein sequence ID" value="WRP13585.1"/>
    <property type="molecule type" value="Genomic_DNA"/>
</dbReference>
<accession>A0ABZ1BL83</accession>
<reference evidence="3" key="1">
    <citation type="submission" date="2023-12" db="EMBL/GenBank/DDBJ databases">
        <title>Novel isolates from deep terrestrial aquifers shed light on the physiology and ecology of the class Limnochordia.</title>
        <authorList>
            <person name="Karnachuk O.V."/>
            <person name="Lukina A.P."/>
            <person name="Avakyan M.R."/>
            <person name="Kadnikov V."/>
            <person name="Begmatov S."/>
            <person name="Beletsky A.V."/>
            <person name="Mardanov A.V."/>
            <person name="Ravin N.V."/>
        </authorList>
    </citation>
    <scope>NUCLEOTIDE SEQUENCE [LARGE SCALE GENOMIC DNA]</scope>
    <source>
        <strain evidence="3">LN</strain>
    </source>
</reference>
<evidence type="ECO:0000256" key="1">
    <source>
        <dbReference type="SAM" id="Phobius"/>
    </source>
</evidence>
<keyword evidence="1" id="KW-0812">Transmembrane</keyword>
<keyword evidence="1" id="KW-0472">Membrane</keyword>
<feature type="transmembrane region" description="Helical" evidence="1">
    <location>
        <begin position="44"/>
        <end position="70"/>
    </location>
</feature>
<evidence type="ECO:0000313" key="2">
    <source>
        <dbReference type="EMBL" id="WRP13585.1"/>
    </source>
</evidence>
<keyword evidence="3" id="KW-1185">Reference proteome</keyword>
<keyword evidence="1" id="KW-1133">Transmembrane helix</keyword>
<sequence length="73" mass="7471">MLLILVAGAVIGSGISEALADVVPILGNAAELGFRVDEVSLAGVLTFGLHLHLKVNLGTALGLIIAAWLLRGR</sequence>
<dbReference type="Proteomes" id="UP001333102">
    <property type="component" value="Chromosome"/>
</dbReference>
<organism evidence="2 3">
    <name type="scientific">Geochorda subterranea</name>
    <dbReference type="NCBI Taxonomy" id="3109564"/>
    <lineage>
        <taxon>Bacteria</taxon>
        <taxon>Bacillati</taxon>
        <taxon>Bacillota</taxon>
        <taxon>Limnochordia</taxon>
        <taxon>Limnochordales</taxon>
        <taxon>Geochordaceae</taxon>
        <taxon>Geochorda</taxon>
    </lineage>
</organism>